<keyword evidence="4" id="KW-1185">Reference proteome</keyword>
<dbReference type="GO" id="GO:0047617">
    <property type="term" value="F:fatty acyl-CoA hydrolase activity"/>
    <property type="evidence" value="ECO:0007669"/>
    <property type="project" value="InterPro"/>
</dbReference>
<dbReference type="InterPro" id="IPR049450">
    <property type="entry name" value="ACOT8-like_C"/>
</dbReference>
<evidence type="ECO:0000256" key="2">
    <source>
        <dbReference type="ARBA" id="ARBA00022801"/>
    </source>
</evidence>
<evidence type="ECO:0000313" key="3">
    <source>
        <dbReference type="EMBL" id="MBH5146067.1"/>
    </source>
</evidence>
<dbReference type="Gene3D" id="2.40.160.210">
    <property type="entry name" value="Acyl-CoA thioesterase, double hotdog domain"/>
    <property type="match status" value="1"/>
</dbReference>
<accession>A0A1F2Q228</accession>
<dbReference type="RefSeq" id="WP_021332262.1">
    <property type="nucleotide sequence ID" value="NZ_BHXB01000001.1"/>
</dbReference>
<dbReference type="InterPro" id="IPR003703">
    <property type="entry name" value="Acyl_CoA_thio"/>
</dbReference>
<dbReference type="PANTHER" id="PTHR11066">
    <property type="entry name" value="ACYL-COA THIOESTERASE"/>
    <property type="match status" value="1"/>
</dbReference>
<dbReference type="SUPFAM" id="SSF54637">
    <property type="entry name" value="Thioesterase/thiol ester dehydrase-isomerase"/>
    <property type="match status" value="2"/>
</dbReference>
<comment type="similarity">
    <text evidence="1">Belongs to the C/M/P thioester hydrolase family.</text>
</comment>
<gene>
    <name evidence="3" type="ORF">I3517_26040</name>
</gene>
<dbReference type="GO" id="GO:0006637">
    <property type="term" value="P:acyl-CoA metabolic process"/>
    <property type="evidence" value="ECO:0007669"/>
    <property type="project" value="InterPro"/>
</dbReference>
<proteinExistence type="inferred from homology"/>
<dbReference type="Pfam" id="PF20789">
    <property type="entry name" value="4HBT_3C"/>
    <property type="match status" value="1"/>
</dbReference>
<evidence type="ECO:0000256" key="1">
    <source>
        <dbReference type="ARBA" id="ARBA00006538"/>
    </source>
</evidence>
<dbReference type="InterPro" id="IPR049449">
    <property type="entry name" value="TesB_ACOT8-like_N"/>
</dbReference>
<dbReference type="CDD" id="cd03445">
    <property type="entry name" value="Thioesterase_II_repeat2"/>
    <property type="match status" value="1"/>
</dbReference>
<sequence>MSAPTSGLADVFDLESTGQDRWQGSNDGVRLPQLFGGQLVAQSILAAGHTVTDGKAISSVHTHFLRPGSTNRATEFSVDRLRDGKRLSTRGVDVHQDGRLVCRSTVSASSIDEGITHSRAVPAALPPAECVTLQELAEADGGLGEVWEEFSAIEIRVSPLDSQSPTTHSAAPPRNIWMRSAQRLSDDPLIHVAALAYASDLMLMATALTPHGYDIGQEHSLDTDWTGVSLDHTMWFQRPVRADEWLLFEHSTPTAHAGRAVVNAAVFDQSGLQICQITQEALLIARIE</sequence>
<dbReference type="CDD" id="cd03444">
    <property type="entry name" value="Thioesterase_II_repeat1"/>
    <property type="match status" value="1"/>
</dbReference>
<reference evidence="3 4" key="1">
    <citation type="submission" date="2020-12" db="EMBL/GenBank/DDBJ databases">
        <title>Draft genome sequence of furan degrading bacterial strain FUR100.</title>
        <authorList>
            <person name="Woiski C."/>
        </authorList>
    </citation>
    <scope>NUCLEOTIDE SEQUENCE [LARGE SCALE GENOMIC DNA]</scope>
    <source>
        <strain evidence="3 4">FUR100</strain>
    </source>
</reference>
<evidence type="ECO:0000313" key="4">
    <source>
        <dbReference type="Proteomes" id="UP000627573"/>
    </source>
</evidence>
<dbReference type="PANTHER" id="PTHR11066:SF34">
    <property type="entry name" value="ACYL-COENZYME A THIOESTERASE 8"/>
    <property type="match status" value="1"/>
</dbReference>
<protein>
    <submittedName>
        <fullName evidence="3">Thioesterase family protein</fullName>
    </submittedName>
</protein>
<dbReference type="InterPro" id="IPR042171">
    <property type="entry name" value="Acyl-CoA_hotdog"/>
</dbReference>
<dbReference type="GO" id="GO:0009062">
    <property type="term" value="P:fatty acid catabolic process"/>
    <property type="evidence" value="ECO:0007669"/>
    <property type="project" value="TreeGrafter"/>
</dbReference>
<dbReference type="Pfam" id="PF13622">
    <property type="entry name" value="4HBT_3"/>
    <property type="match status" value="1"/>
</dbReference>
<comment type="caution">
    <text evidence="3">The sequence shown here is derived from an EMBL/GenBank/DDBJ whole genome shotgun (WGS) entry which is preliminary data.</text>
</comment>
<dbReference type="Proteomes" id="UP000627573">
    <property type="component" value="Unassembled WGS sequence"/>
</dbReference>
<name>A0A1F2Q228_RHOER</name>
<organism evidence="3 4">
    <name type="scientific">Rhodococcus erythropolis</name>
    <name type="common">Arthrobacter picolinophilus</name>
    <dbReference type="NCBI Taxonomy" id="1833"/>
    <lineage>
        <taxon>Bacteria</taxon>
        <taxon>Bacillati</taxon>
        <taxon>Actinomycetota</taxon>
        <taxon>Actinomycetes</taxon>
        <taxon>Mycobacteriales</taxon>
        <taxon>Nocardiaceae</taxon>
        <taxon>Rhodococcus</taxon>
        <taxon>Rhodococcus erythropolis group</taxon>
    </lineage>
</organism>
<dbReference type="InterPro" id="IPR029069">
    <property type="entry name" value="HotDog_dom_sf"/>
</dbReference>
<keyword evidence="2" id="KW-0378">Hydrolase</keyword>
<dbReference type="AlphaFoldDB" id="A0A1F2Q228"/>
<dbReference type="EMBL" id="JAECSB010000085">
    <property type="protein sequence ID" value="MBH5146067.1"/>
    <property type="molecule type" value="Genomic_DNA"/>
</dbReference>